<reference evidence="10" key="1">
    <citation type="submission" date="2018-05" db="EMBL/GenBank/DDBJ databases">
        <authorList>
            <person name="Li X."/>
        </authorList>
    </citation>
    <scope>NUCLEOTIDE SEQUENCE [LARGE SCALE GENOMIC DNA]</scope>
    <source>
        <strain evidence="10">YIM 73061</strain>
    </source>
</reference>
<evidence type="ECO:0000259" key="8">
    <source>
        <dbReference type="PROSITE" id="PS51007"/>
    </source>
</evidence>
<evidence type="ECO:0000256" key="1">
    <source>
        <dbReference type="ARBA" id="ARBA00022448"/>
    </source>
</evidence>
<feature type="domain" description="Cytochrome c" evidence="8">
    <location>
        <begin position="71"/>
        <end position="171"/>
    </location>
</feature>
<comment type="caution">
    <text evidence="9">The sequence shown here is derived from an EMBL/GenBank/DDBJ whole genome shotgun (WGS) entry which is preliminary data.</text>
</comment>
<dbReference type="InterPro" id="IPR036909">
    <property type="entry name" value="Cyt_c-like_dom_sf"/>
</dbReference>
<feature type="signal peptide" evidence="7">
    <location>
        <begin position="1"/>
        <end position="19"/>
    </location>
</feature>
<keyword evidence="2 6" id="KW-0349">Heme</keyword>
<dbReference type="InterPro" id="IPR009056">
    <property type="entry name" value="Cyt_c-like_dom"/>
</dbReference>
<dbReference type="PROSITE" id="PS51257">
    <property type="entry name" value="PROKAR_LIPOPROTEIN"/>
    <property type="match status" value="1"/>
</dbReference>
<accession>A0A328A8T7</accession>
<keyword evidence="5 6" id="KW-0408">Iron</keyword>
<dbReference type="GO" id="GO:0020037">
    <property type="term" value="F:heme binding"/>
    <property type="evidence" value="ECO:0007669"/>
    <property type="project" value="InterPro"/>
</dbReference>
<dbReference type="GO" id="GO:0009055">
    <property type="term" value="F:electron transfer activity"/>
    <property type="evidence" value="ECO:0007669"/>
    <property type="project" value="InterPro"/>
</dbReference>
<dbReference type="PANTHER" id="PTHR11961">
    <property type="entry name" value="CYTOCHROME C"/>
    <property type="match status" value="1"/>
</dbReference>
<gene>
    <name evidence="9" type="ORF">DJ018_18505</name>
</gene>
<evidence type="ECO:0000256" key="2">
    <source>
        <dbReference type="ARBA" id="ARBA00022617"/>
    </source>
</evidence>
<keyword evidence="1" id="KW-0813">Transport</keyword>
<keyword evidence="4" id="KW-0249">Electron transport</keyword>
<dbReference type="EMBL" id="QFYR01000006">
    <property type="protein sequence ID" value="RAK50737.1"/>
    <property type="molecule type" value="Genomic_DNA"/>
</dbReference>
<evidence type="ECO:0000313" key="10">
    <source>
        <dbReference type="Proteomes" id="UP000249725"/>
    </source>
</evidence>
<evidence type="ECO:0000256" key="3">
    <source>
        <dbReference type="ARBA" id="ARBA00022723"/>
    </source>
</evidence>
<dbReference type="PROSITE" id="PS51007">
    <property type="entry name" value="CYTC"/>
    <property type="match status" value="1"/>
</dbReference>
<dbReference type="GO" id="GO:0046872">
    <property type="term" value="F:metal ion binding"/>
    <property type="evidence" value="ECO:0007669"/>
    <property type="project" value="UniProtKB-KW"/>
</dbReference>
<name>A0A328A8T7_9CAUL</name>
<dbReference type="InterPro" id="IPR002327">
    <property type="entry name" value="Cyt_c_1A/1B"/>
</dbReference>
<evidence type="ECO:0000313" key="9">
    <source>
        <dbReference type="EMBL" id="RAK50737.1"/>
    </source>
</evidence>
<dbReference type="PRINTS" id="PR00604">
    <property type="entry name" value="CYTCHRMECIAB"/>
</dbReference>
<evidence type="ECO:0000256" key="6">
    <source>
        <dbReference type="PROSITE-ProRule" id="PRU00433"/>
    </source>
</evidence>
<dbReference type="Pfam" id="PF00034">
    <property type="entry name" value="Cytochrom_C"/>
    <property type="match status" value="1"/>
</dbReference>
<feature type="chain" id="PRO_5016300660" evidence="7">
    <location>
        <begin position="20"/>
        <end position="176"/>
    </location>
</feature>
<proteinExistence type="predicted"/>
<organism evidence="9 10">
    <name type="scientific">Phenylobacterium deserti</name>
    <dbReference type="NCBI Taxonomy" id="1914756"/>
    <lineage>
        <taxon>Bacteria</taxon>
        <taxon>Pseudomonadati</taxon>
        <taxon>Pseudomonadota</taxon>
        <taxon>Alphaproteobacteria</taxon>
        <taxon>Caulobacterales</taxon>
        <taxon>Caulobacteraceae</taxon>
        <taxon>Phenylobacterium</taxon>
    </lineage>
</organism>
<keyword evidence="10" id="KW-1185">Reference proteome</keyword>
<dbReference type="RefSeq" id="WP_111516466.1">
    <property type="nucleotide sequence ID" value="NZ_QFYR01000006.1"/>
</dbReference>
<sequence>MRRHALPLVSLVLLGAALAACGKSPTAADEQRGQAASSEQPATPGATAAAELTEADKQTILASLPAPYNAADLQNGQRRFALCRSCHTIAQGGPNMTGPNLHGVVGQKAAVHPKYNYSEALKSANLTWDPATLDRWIENPRTLVPGNKMTFVGIKDPKDRADLIAYLAVEGGTKPQ</sequence>
<dbReference type="AlphaFoldDB" id="A0A328A8T7"/>
<dbReference type="OrthoDB" id="9805828at2"/>
<protein>
    <submittedName>
        <fullName evidence="9">Cytochrome c family protein</fullName>
    </submittedName>
</protein>
<evidence type="ECO:0000256" key="5">
    <source>
        <dbReference type="ARBA" id="ARBA00023004"/>
    </source>
</evidence>
<keyword evidence="3 6" id="KW-0479">Metal-binding</keyword>
<dbReference type="Proteomes" id="UP000249725">
    <property type="component" value="Unassembled WGS sequence"/>
</dbReference>
<dbReference type="SUPFAM" id="SSF46626">
    <property type="entry name" value="Cytochrome c"/>
    <property type="match status" value="1"/>
</dbReference>
<keyword evidence="7" id="KW-0732">Signal</keyword>
<evidence type="ECO:0000256" key="4">
    <source>
        <dbReference type="ARBA" id="ARBA00022982"/>
    </source>
</evidence>
<evidence type="ECO:0000256" key="7">
    <source>
        <dbReference type="SAM" id="SignalP"/>
    </source>
</evidence>
<dbReference type="Gene3D" id="1.10.760.10">
    <property type="entry name" value="Cytochrome c-like domain"/>
    <property type="match status" value="1"/>
</dbReference>